<feature type="transmembrane region" description="Helical" evidence="1">
    <location>
        <begin position="31"/>
        <end position="52"/>
    </location>
</feature>
<organism evidence="2 3">
    <name type="scientific">Actinocrinis puniceicyclus</name>
    <dbReference type="NCBI Taxonomy" id="977794"/>
    <lineage>
        <taxon>Bacteria</taxon>
        <taxon>Bacillati</taxon>
        <taxon>Actinomycetota</taxon>
        <taxon>Actinomycetes</taxon>
        <taxon>Catenulisporales</taxon>
        <taxon>Actinospicaceae</taxon>
        <taxon>Actinocrinis</taxon>
    </lineage>
</organism>
<keyword evidence="1" id="KW-0812">Transmembrane</keyword>
<gene>
    <name evidence="2" type="ORF">KGA66_22975</name>
</gene>
<protein>
    <submittedName>
        <fullName evidence="2">Uncharacterized protein</fullName>
    </submittedName>
</protein>
<dbReference type="RefSeq" id="WP_211470494.1">
    <property type="nucleotide sequence ID" value="NZ_JAGSXH010000108.1"/>
</dbReference>
<proteinExistence type="predicted"/>
<evidence type="ECO:0000256" key="1">
    <source>
        <dbReference type="SAM" id="Phobius"/>
    </source>
</evidence>
<reference evidence="2" key="1">
    <citation type="submission" date="2021-04" db="EMBL/GenBank/DDBJ databases">
        <title>Genome based classification of Actinospica acidithermotolerans sp. nov., an actinobacterium isolated from an Indonesian hot spring.</title>
        <authorList>
            <person name="Kusuma A.B."/>
            <person name="Putra K.E."/>
            <person name="Nafisah S."/>
            <person name="Loh J."/>
            <person name="Nouioui I."/>
            <person name="Goodfellow M."/>
        </authorList>
    </citation>
    <scope>NUCLEOTIDE SEQUENCE</scope>
    <source>
        <strain evidence="2">DSM 45618</strain>
    </source>
</reference>
<dbReference type="Pfam" id="PF19953">
    <property type="entry name" value="EACC1"/>
    <property type="match status" value="1"/>
</dbReference>
<comment type="caution">
    <text evidence="2">The sequence shown here is derived from an EMBL/GenBank/DDBJ whole genome shotgun (WGS) entry which is preliminary data.</text>
</comment>
<evidence type="ECO:0000313" key="3">
    <source>
        <dbReference type="Proteomes" id="UP000677913"/>
    </source>
</evidence>
<dbReference type="EMBL" id="JAGSXH010000108">
    <property type="protein sequence ID" value="MBS2965927.1"/>
    <property type="molecule type" value="Genomic_DNA"/>
</dbReference>
<dbReference type="Proteomes" id="UP000677913">
    <property type="component" value="Unassembled WGS sequence"/>
</dbReference>
<name>A0A8J7WTX3_9ACTN</name>
<accession>A0A8J7WTX3</accession>
<keyword evidence="1" id="KW-0472">Membrane</keyword>
<dbReference type="InterPro" id="IPR045428">
    <property type="entry name" value="EACC1"/>
</dbReference>
<keyword evidence="3" id="KW-1185">Reference proteome</keyword>
<evidence type="ECO:0000313" key="2">
    <source>
        <dbReference type="EMBL" id="MBS2965927.1"/>
    </source>
</evidence>
<keyword evidence="1" id="KW-1133">Transmembrane helix</keyword>
<dbReference type="AlphaFoldDB" id="A0A8J7WTX3"/>
<sequence>MNAGVGRLADRPMAASQEAAQTMGPTVADTVAVGLGAGGAISVLAQALVVWLRRPRGLAIRLKVTRPDGITTELSVDRADDAAAAEALVRAALGLGDPVAA</sequence>